<name>A0ABT8YL81_9HYPH</name>
<protein>
    <submittedName>
        <fullName evidence="1">Uncharacterized protein</fullName>
    </submittedName>
</protein>
<reference evidence="1" key="1">
    <citation type="journal article" date="2015" name="Int. J. Syst. Evol. Microbiol.">
        <title>Rhizobium alvei sp. nov., isolated from a freshwater river.</title>
        <authorList>
            <person name="Sheu S.Y."/>
            <person name="Huang H.W."/>
            <person name="Young C.C."/>
            <person name="Chen W.M."/>
        </authorList>
    </citation>
    <scope>NUCLEOTIDE SEQUENCE</scope>
    <source>
        <strain evidence="1">TNR-22</strain>
    </source>
</reference>
<dbReference type="Proteomes" id="UP001174932">
    <property type="component" value="Unassembled WGS sequence"/>
</dbReference>
<organism evidence="1 2">
    <name type="scientific">Rhizobium alvei</name>
    <dbReference type="NCBI Taxonomy" id="1132659"/>
    <lineage>
        <taxon>Bacteria</taxon>
        <taxon>Pseudomonadati</taxon>
        <taxon>Pseudomonadota</taxon>
        <taxon>Alphaproteobacteria</taxon>
        <taxon>Hyphomicrobiales</taxon>
        <taxon>Rhizobiaceae</taxon>
        <taxon>Rhizobium/Agrobacterium group</taxon>
        <taxon>Rhizobium</taxon>
    </lineage>
</organism>
<reference evidence="1" key="2">
    <citation type="submission" date="2023-07" db="EMBL/GenBank/DDBJ databases">
        <authorList>
            <person name="Shen H."/>
        </authorList>
    </citation>
    <scope>NUCLEOTIDE SEQUENCE</scope>
    <source>
        <strain evidence="1">TNR-22</strain>
    </source>
</reference>
<sequence>MNKQVCFIGDSHVASLRLGLDTDGGAEFKDQIDIFGARGRGLFSTRIEEGQLVSDAQEVRDSFVMTGKADHIDIARYEAICVVGCLGGWPRFENVFKHFSPLGERVNETALVSKGFMDRLLKRQIEQTMAVAVMRELAEKAGKPLFYIPNPLFSKSILEHPKGFFFRRAMRTGAAGPMIERFRGAVRAMIAPYAMVLDQPVETIVPPCFTDERFSVGSVRLSERAPKHKDDDFAHMNADFGAIVIRDAMRQIRQAKAA</sequence>
<gene>
    <name evidence="1" type="ORF">Q4481_11015</name>
</gene>
<evidence type="ECO:0000313" key="1">
    <source>
        <dbReference type="EMBL" id="MDO6964489.1"/>
    </source>
</evidence>
<dbReference type="RefSeq" id="WP_304376396.1">
    <property type="nucleotide sequence ID" value="NZ_JAUOZU010000007.1"/>
</dbReference>
<accession>A0ABT8YL81</accession>
<evidence type="ECO:0000313" key="2">
    <source>
        <dbReference type="Proteomes" id="UP001174932"/>
    </source>
</evidence>
<proteinExistence type="predicted"/>
<comment type="caution">
    <text evidence="1">The sequence shown here is derived from an EMBL/GenBank/DDBJ whole genome shotgun (WGS) entry which is preliminary data.</text>
</comment>
<keyword evidence="2" id="KW-1185">Reference proteome</keyword>
<dbReference type="EMBL" id="JAUOZU010000007">
    <property type="protein sequence ID" value="MDO6964489.1"/>
    <property type="molecule type" value="Genomic_DNA"/>
</dbReference>